<reference key="2">
    <citation type="submission" date="2011-04" db="EMBL/GenBank/DDBJ databases">
        <title>Complete sequence of chromosome of Haliscomenobacter hydrossis DSM 1100.</title>
        <authorList>
            <consortium name="US DOE Joint Genome Institute (JGI-PGF)"/>
            <person name="Lucas S."/>
            <person name="Han J."/>
            <person name="Lapidus A."/>
            <person name="Bruce D."/>
            <person name="Goodwin L."/>
            <person name="Pitluck S."/>
            <person name="Peters L."/>
            <person name="Kyrpides N."/>
            <person name="Mavromatis K."/>
            <person name="Ivanova N."/>
            <person name="Ovchinnikova G."/>
            <person name="Pagani I."/>
            <person name="Daligault H."/>
            <person name="Detter J.C."/>
            <person name="Han C."/>
            <person name="Land M."/>
            <person name="Hauser L."/>
            <person name="Markowitz V."/>
            <person name="Cheng J.-F."/>
            <person name="Hugenholtz P."/>
            <person name="Woyke T."/>
            <person name="Wu D."/>
            <person name="Verbarg S."/>
            <person name="Frueling A."/>
            <person name="Brambilla E."/>
            <person name="Klenk H.-P."/>
            <person name="Eisen J.A."/>
        </authorList>
    </citation>
    <scope>NUCLEOTIDE SEQUENCE</scope>
    <source>
        <strain>DSM 1100</strain>
    </source>
</reference>
<reference evidence="3 4" key="1">
    <citation type="journal article" date="2011" name="Stand. Genomic Sci.">
        <title>Complete genome sequence of Haliscomenobacter hydrossis type strain (O).</title>
        <authorList>
            <consortium name="US DOE Joint Genome Institute (JGI-PGF)"/>
            <person name="Daligault H."/>
            <person name="Lapidus A."/>
            <person name="Zeytun A."/>
            <person name="Nolan M."/>
            <person name="Lucas S."/>
            <person name="Del Rio T.G."/>
            <person name="Tice H."/>
            <person name="Cheng J.F."/>
            <person name="Tapia R."/>
            <person name="Han C."/>
            <person name="Goodwin L."/>
            <person name="Pitluck S."/>
            <person name="Liolios K."/>
            <person name="Pagani I."/>
            <person name="Ivanova N."/>
            <person name="Huntemann M."/>
            <person name="Mavromatis K."/>
            <person name="Mikhailova N."/>
            <person name="Pati A."/>
            <person name="Chen A."/>
            <person name="Palaniappan K."/>
            <person name="Land M."/>
            <person name="Hauser L."/>
            <person name="Brambilla E.M."/>
            <person name="Rohde M."/>
            <person name="Verbarg S."/>
            <person name="Goker M."/>
            <person name="Bristow J."/>
            <person name="Eisen J.A."/>
            <person name="Markowitz V."/>
            <person name="Hugenholtz P."/>
            <person name="Kyrpides N.C."/>
            <person name="Klenk H.P."/>
            <person name="Woyke T."/>
        </authorList>
    </citation>
    <scope>NUCLEOTIDE SEQUENCE [LARGE SCALE GENOMIC DNA]</scope>
    <source>
        <strain evidence="4">ATCC 27775 / DSM 1100 / LMG 10767 / O</strain>
    </source>
</reference>
<dbReference type="Proteomes" id="UP000008461">
    <property type="component" value="Chromosome"/>
</dbReference>
<proteinExistence type="predicted"/>
<dbReference type="OrthoDB" id="9182053at2"/>
<keyword evidence="2" id="KW-1133">Transmembrane helix</keyword>
<keyword evidence="2" id="KW-0472">Membrane</keyword>
<evidence type="ECO:0000256" key="2">
    <source>
        <dbReference type="SAM" id="Phobius"/>
    </source>
</evidence>
<evidence type="ECO:0000313" key="4">
    <source>
        <dbReference type="Proteomes" id="UP000008461"/>
    </source>
</evidence>
<keyword evidence="2" id="KW-0812">Transmembrane</keyword>
<dbReference type="KEGG" id="hhy:Halhy_2565"/>
<sequence>MNAVVTKPVITPPNKDPKPSQKGRNLLLIGIVLTFILFSALKIGDYLEWDEDGTPKLSAKREKKLQKALRELAEAEQYALIIDVPGYYPCFNCDSTHIYMYKGESWRFGSTVKKQKGRYPKYRKPVGMTYEVQFEGNIFECKKQELLKIYSYPMMPENLKRAKPLKRPPGNKNDQ</sequence>
<accession>F4KYN1</accession>
<name>F4KYN1_HALH1</name>
<dbReference type="HOGENOM" id="CLU_1494240_0_0_10"/>
<dbReference type="EMBL" id="CP002691">
    <property type="protein sequence ID" value="AEE50437.1"/>
    <property type="molecule type" value="Genomic_DNA"/>
</dbReference>
<protein>
    <submittedName>
        <fullName evidence="3">Uncharacterized protein</fullName>
    </submittedName>
</protein>
<evidence type="ECO:0000256" key="1">
    <source>
        <dbReference type="SAM" id="MobiDB-lite"/>
    </source>
</evidence>
<organism evidence="3 4">
    <name type="scientific">Haliscomenobacter hydrossis (strain ATCC 27775 / DSM 1100 / LMG 10767 / O)</name>
    <dbReference type="NCBI Taxonomy" id="760192"/>
    <lineage>
        <taxon>Bacteria</taxon>
        <taxon>Pseudomonadati</taxon>
        <taxon>Bacteroidota</taxon>
        <taxon>Saprospiria</taxon>
        <taxon>Saprospirales</taxon>
        <taxon>Haliscomenobacteraceae</taxon>
        <taxon>Haliscomenobacter</taxon>
    </lineage>
</organism>
<keyword evidence="4" id="KW-1185">Reference proteome</keyword>
<evidence type="ECO:0000313" key="3">
    <source>
        <dbReference type="EMBL" id="AEE50437.1"/>
    </source>
</evidence>
<gene>
    <name evidence="3" type="ordered locus">Halhy_2565</name>
</gene>
<dbReference type="RefSeq" id="WP_013764986.1">
    <property type="nucleotide sequence ID" value="NC_015510.1"/>
</dbReference>
<dbReference type="AlphaFoldDB" id="F4KYN1"/>
<dbReference type="STRING" id="760192.Halhy_2565"/>
<feature type="region of interest" description="Disordered" evidence="1">
    <location>
        <begin position="1"/>
        <end position="21"/>
    </location>
</feature>
<feature type="transmembrane region" description="Helical" evidence="2">
    <location>
        <begin position="25"/>
        <end position="44"/>
    </location>
</feature>